<feature type="region of interest" description="Disordered" evidence="1">
    <location>
        <begin position="1"/>
        <end position="39"/>
    </location>
</feature>
<keyword evidence="4" id="KW-1185">Reference proteome</keyword>
<evidence type="ECO:0000256" key="1">
    <source>
        <dbReference type="SAM" id="MobiDB-lite"/>
    </source>
</evidence>
<organism evidence="3 4">
    <name type="scientific">Hyalangium minutum</name>
    <dbReference type="NCBI Taxonomy" id="394096"/>
    <lineage>
        <taxon>Bacteria</taxon>
        <taxon>Pseudomonadati</taxon>
        <taxon>Myxococcota</taxon>
        <taxon>Myxococcia</taxon>
        <taxon>Myxococcales</taxon>
        <taxon>Cystobacterineae</taxon>
        <taxon>Archangiaceae</taxon>
        <taxon>Hyalangium</taxon>
    </lineage>
</organism>
<protein>
    <submittedName>
        <fullName evidence="3">Uncharacterized protein</fullName>
    </submittedName>
</protein>
<proteinExistence type="predicted"/>
<dbReference type="STRING" id="394096.DB31_8665"/>
<comment type="caution">
    <text evidence="3">The sequence shown here is derived from an EMBL/GenBank/DDBJ whole genome shotgun (WGS) entry which is preliminary data.</text>
</comment>
<sequence>MDLSDVGFASASGFRSCEARGASPAQMLGSRVGGNSRWC</sequence>
<dbReference type="EMBL" id="JMCB01000008">
    <property type="protein sequence ID" value="KFE67312.1"/>
    <property type="molecule type" value="Genomic_DNA"/>
</dbReference>
<name>A0A085WI86_9BACT</name>
<evidence type="ECO:0000313" key="2">
    <source>
        <dbReference type="EMBL" id="KFE67312.1"/>
    </source>
</evidence>
<accession>A0A085WI86</accession>
<gene>
    <name evidence="2" type="ORF">DB31_8665</name>
    <name evidence="3" type="ORF">DB31_8752</name>
</gene>
<evidence type="ECO:0000313" key="3">
    <source>
        <dbReference type="EMBL" id="KFE67399.1"/>
    </source>
</evidence>
<dbReference type="AlphaFoldDB" id="A0A085WI86"/>
<reference evidence="3 4" key="1">
    <citation type="submission" date="2014-04" db="EMBL/GenBank/DDBJ databases">
        <title>Genome assembly of Hyalangium minutum DSM 14724.</title>
        <authorList>
            <person name="Sharma G."/>
            <person name="Subramanian S."/>
        </authorList>
    </citation>
    <scope>NUCLEOTIDE SEQUENCE [LARGE SCALE GENOMIC DNA]</scope>
    <source>
        <strain evidence="3 4">DSM 14724</strain>
    </source>
</reference>
<evidence type="ECO:0000313" key="4">
    <source>
        <dbReference type="Proteomes" id="UP000028725"/>
    </source>
</evidence>
<dbReference type="Proteomes" id="UP000028725">
    <property type="component" value="Unassembled WGS sequence"/>
</dbReference>
<dbReference type="EMBL" id="JMCB01000008">
    <property type="protein sequence ID" value="KFE67399.1"/>
    <property type="molecule type" value="Genomic_DNA"/>
</dbReference>